<gene>
    <name evidence="2" type="ORF">Ga0058931_0888</name>
    <name evidence="3" type="ORF">HLUCCA05_10145</name>
</gene>
<evidence type="ECO:0000313" key="5">
    <source>
        <dbReference type="Proteomes" id="UP000182045"/>
    </source>
</evidence>
<evidence type="ECO:0000313" key="4">
    <source>
        <dbReference type="Proteomes" id="UP000050413"/>
    </source>
</evidence>
<protein>
    <recommendedName>
        <fullName evidence="6">K+-transporting ATPase, A chain</fullName>
    </recommendedName>
</protein>
<accession>A0A0P7W701</accession>
<reference evidence="3 4" key="1">
    <citation type="submission" date="2015-09" db="EMBL/GenBank/DDBJ databases">
        <title>Identification and resolution of microdiversity through metagenomic sequencing of parallel consortia.</title>
        <authorList>
            <person name="Nelson W.C."/>
            <person name="Romine M.F."/>
            <person name="Lindemann S.R."/>
        </authorList>
    </citation>
    <scope>NUCLEOTIDE SEQUENCE [LARGE SCALE GENOMIC DNA]</scope>
    <source>
        <strain evidence="3">HL-91</strain>
    </source>
</reference>
<comment type="caution">
    <text evidence="3">The sequence shown here is derived from an EMBL/GenBank/DDBJ whole genome shotgun (WGS) entry which is preliminary data.</text>
</comment>
<evidence type="ECO:0000313" key="2">
    <source>
        <dbReference type="EMBL" id="CUX80181.1"/>
    </source>
</evidence>
<keyword evidence="5" id="KW-1185">Reference proteome</keyword>
<evidence type="ECO:0000256" key="1">
    <source>
        <dbReference type="SAM" id="Phobius"/>
    </source>
</evidence>
<dbReference type="Proteomes" id="UP000050413">
    <property type="component" value="Unassembled WGS sequence"/>
</dbReference>
<dbReference type="RefSeq" id="WP_072245233.1">
    <property type="nucleotide sequence ID" value="NZ_FBYC01000004.1"/>
</dbReference>
<dbReference type="Proteomes" id="UP000182045">
    <property type="component" value="Unassembled WGS sequence"/>
</dbReference>
<proteinExistence type="predicted"/>
<evidence type="ECO:0000313" key="3">
    <source>
        <dbReference type="EMBL" id="KPP92746.1"/>
    </source>
</evidence>
<dbReference type="AlphaFoldDB" id="A0A0P7W701"/>
<reference evidence="2 5" key="2">
    <citation type="submission" date="2016-01" db="EMBL/GenBank/DDBJ databases">
        <authorList>
            <person name="Varghese N."/>
        </authorList>
    </citation>
    <scope>NUCLEOTIDE SEQUENCE [LARGE SCALE GENOMIC DNA]</scope>
    <source>
        <strain evidence="2 5">HL-91</strain>
    </source>
</reference>
<keyword evidence="1" id="KW-0472">Membrane</keyword>
<evidence type="ECO:0008006" key="6">
    <source>
        <dbReference type="Google" id="ProtNLM"/>
    </source>
</evidence>
<feature type="transmembrane region" description="Helical" evidence="1">
    <location>
        <begin position="51"/>
        <end position="71"/>
    </location>
</feature>
<dbReference type="InterPro" id="IPR021362">
    <property type="entry name" value="DUF2834"/>
</dbReference>
<dbReference type="OrthoDB" id="2619901at2"/>
<dbReference type="PATRIC" id="fig|1666912.4.peg.2210"/>
<dbReference type="EMBL" id="FBYC01000004">
    <property type="protein sequence ID" value="CUX80181.1"/>
    <property type="molecule type" value="Genomic_DNA"/>
</dbReference>
<dbReference type="Pfam" id="PF11196">
    <property type="entry name" value="DUF2834"/>
    <property type="match status" value="1"/>
</dbReference>
<feature type="transmembrane region" description="Helical" evidence="1">
    <location>
        <begin position="78"/>
        <end position="99"/>
    </location>
</feature>
<dbReference type="EMBL" id="LJSG01000011">
    <property type="protein sequence ID" value="KPP92746.1"/>
    <property type="molecule type" value="Genomic_DNA"/>
</dbReference>
<keyword evidence="1" id="KW-1133">Transmembrane helix</keyword>
<sequence>MTPLRLIFLALAIWGAIHPMYWFVTWFQENGWSIMAMVDAWHVNAATSGLVWDLTIAAVALTVFVIAECVARKRYIGLVAIPATFCIGVSCGLPLYLFLRSKPD</sequence>
<organism evidence="3 4">
    <name type="scientific">Roseibaca calidilacus</name>
    <dbReference type="NCBI Taxonomy" id="1666912"/>
    <lineage>
        <taxon>Bacteria</taxon>
        <taxon>Pseudomonadati</taxon>
        <taxon>Pseudomonadota</taxon>
        <taxon>Alphaproteobacteria</taxon>
        <taxon>Rhodobacterales</taxon>
        <taxon>Paracoccaceae</taxon>
        <taxon>Roseinatronobacter</taxon>
    </lineage>
</organism>
<dbReference type="STRING" id="1666912.Ga0058931_0888"/>
<name>A0A0P7W701_9RHOB</name>
<keyword evidence="1" id="KW-0812">Transmembrane</keyword>